<dbReference type="NCBIfam" id="TIGR01736">
    <property type="entry name" value="FGAM_synth_II"/>
    <property type="match status" value="1"/>
</dbReference>
<dbReference type="GO" id="GO:0000287">
    <property type="term" value="F:magnesium ion binding"/>
    <property type="evidence" value="ECO:0007669"/>
    <property type="project" value="UniProtKB-UniRule"/>
</dbReference>
<feature type="binding site" evidence="8">
    <location>
        <position position="579"/>
    </location>
    <ligand>
        <name>Mg(2+)</name>
        <dbReference type="ChEBI" id="CHEBI:18420"/>
        <label>1</label>
    </ligand>
</feature>
<dbReference type="InterPro" id="IPR010918">
    <property type="entry name" value="PurM-like_C_dom"/>
</dbReference>
<keyword evidence="2 8" id="KW-0436">Ligase</keyword>
<dbReference type="HAMAP" id="MF_00420">
    <property type="entry name" value="PurL_2"/>
    <property type="match status" value="1"/>
</dbReference>
<comment type="catalytic activity">
    <reaction evidence="8">
        <text>N(2)-formyl-N(1)-(5-phospho-beta-D-ribosyl)glycinamide + L-glutamine + ATP + H2O = 2-formamido-N(1)-(5-O-phospho-beta-D-ribosyl)acetamidine + L-glutamate + ADP + phosphate + H(+)</text>
        <dbReference type="Rhea" id="RHEA:17129"/>
        <dbReference type="ChEBI" id="CHEBI:15377"/>
        <dbReference type="ChEBI" id="CHEBI:15378"/>
        <dbReference type="ChEBI" id="CHEBI:29985"/>
        <dbReference type="ChEBI" id="CHEBI:30616"/>
        <dbReference type="ChEBI" id="CHEBI:43474"/>
        <dbReference type="ChEBI" id="CHEBI:58359"/>
        <dbReference type="ChEBI" id="CHEBI:147286"/>
        <dbReference type="ChEBI" id="CHEBI:147287"/>
        <dbReference type="ChEBI" id="CHEBI:456216"/>
        <dbReference type="EC" id="6.3.5.3"/>
    </reaction>
</comment>
<comment type="caution">
    <text evidence="13">The sequence shown here is derived from an EMBL/GenBank/DDBJ whole genome shotgun (WGS) entry which is preliminary data.</text>
</comment>
<keyword evidence="3 8" id="KW-0479">Metal-binding</keyword>
<keyword evidence="4 8" id="KW-0547">Nucleotide-binding</keyword>
<evidence type="ECO:0000256" key="6">
    <source>
        <dbReference type="ARBA" id="ARBA00022840"/>
    </source>
</evidence>
<feature type="binding site" evidence="8">
    <location>
        <position position="152"/>
    </location>
    <ligand>
        <name>Mg(2+)</name>
        <dbReference type="ChEBI" id="CHEBI:18420"/>
        <label>2</label>
    </ligand>
</feature>
<feature type="active site" evidence="8">
    <location>
        <position position="82"/>
    </location>
</feature>
<feature type="domain" description="PurM-like C-terminal" evidence="11">
    <location>
        <begin position="616"/>
        <end position="748"/>
    </location>
</feature>
<dbReference type="Pfam" id="PF18072">
    <property type="entry name" value="FGAR-AT_linker"/>
    <property type="match status" value="1"/>
</dbReference>
<evidence type="ECO:0000256" key="4">
    <source>
        <dbReference type="ARBA" id="ARBA00022741"/>
    </source>
</evidence>
<feature type="region of interest" description="Disordered" evidence="9">
    <location>
        <begin position="1"/>
        <end position="31"/>
    </location>
</feature>
<dbReference type="NCBIfam" id="NF002290">
    <property type="entry name" value="PRK01213.1"/>
    <property type="match status" value="1"/>
</dbReference>
<feature type="binding site" evidence="8">
    <location>
        <position position="126"/>
    </location>
    <ligand>
        <name>ATP</name>
        <dbReference type="ChEBI" id="CHEBI:30616"/>
    </ligand>
</feature>
<dbReference type="InterPro" id="IPR036676">
    <property type="entry name" value="PurM-like_C_sf"/>
</dbReference>
<keyword evidence="7 8" id="KW-0460">Magnesium</keyword>
<proteinExistence type="inferred from homology"/>
<comment type="function">
    <text evidence="8">Part of the phosphoribosylformylglycinamidine synthase complex involved in the purines biosynthetic pathway. Catalyzes the ATP-dependent conversion of formylglycinamide ribonucleotide (FGAR) and glutamine to yield formylglycinamidine ribonucleotide (FGAM) and glutamate. The FGAM synthase complex is composed of three subunits. PurQ produces an ammonia molecule by converting glutamine to glutamate. PurL transfers the ammonia molecule to FGAR to form FGAM in an ATP-dependent manner. PurS interacts with PurQ and PurL and is thought to assist in the transfer of the ammonia molecule from PurQ to PurL.</text>
</comment>
<keyword evidence="14" id="KW-1185">Reference proteome</keyword>
<evidence type="ECO:0000256" key="2">
    <source>
        <dbReference type="ARBA" id="ARBA00022598"/>
    </source>
</evidence>
<sequence length="793" mass="82770">MSEDRTAGQASATAGLSELDTGPGRLTGRLDTVDLAASTPEDEQPYAELGLKADEYDRIKAILGRRPTTAELAMYSVMWSEHCSYKSSKVHLRQFGDLPPSDALLVGIGENAGVVDVGDGYAVTFKVESHNHPSYVEPYQGAATGVGGIVRDILTMGARPIAVMDSLRFGRADAPDTARVLPGVVAGVGGYGNCLGLPNIGGELLFDDCYAGNPLVNALCVGVMRHEDVRLAKAEGAGNKVILFGARTGGDGIGGVSVLASETFDTRSDGTGGPAKRPSVQVGDPFTEKLLIEACLEIFAQDLVTGIQDLGGAGLSCATSELASAGTGGMHVDLDTVPLRDSTLTPAEILMSESQERMCAIVEPAKVDAFLAVCRKWDVLATVIGEVTDGDRLTVDWHGERIVDVPPRTVAHEGPVYERPMARPRDLDALQADDAADLPRPTTPAELQAHWLAVVSSPDGADKTWVTEQYDRYVRGNTVLAQPDDAGVLRIDEESNRGIALSLDGNARYARLDPYAGAKLNLAEAYRNVAVSGAKPLAVTNCLNFGSPEEPEVMWQFAQAVRGLADGCRELGLPVTGGNVSLYNQTGDVPINPTPVIGVLGVHEDVRTRVGSGWRQDGETVLLLGETRPEFGGSAWASVVHGHLGGKPPAVDLAAERALGELLGAVGREGLISSAHDLADGGLAQGLAESALRHGVGARLELGEDQFTALFSESTARAIVTTSDPGGVKTTARWAGVPVTELGTTGGDALVAGGLELPLAELRAAWSATLPALFGGPEHSTPSTVPAGTVPTS</sequence>
<dbReference type="Pfam" id="PF02769">
    <property type="entry name" value="AIRS_C"/>
    <property type="match status" value="2"/>
</dbReference>
<protein>
    <recommendedName>
        <fullName evidence="8">Phosphoribosylformylglycinamidine synthase subunit PurL</fullName>
        <shortName evidence="8">FGAM synthase</shortName>
        <ecNumber evidence="8">6.3.5.3</ecNumber>
    </recommendedName>
    <alternativeName>
        <fullName evidence="8">Formylglycinamide ribonucleotide amidotransferase subunit II</fullName>
        <shortName evidence="8">FGAR amidotransferase II</shortName>
        <shortName evidence="8">FGAR-AT II</shortName>
    </alternativeName>
    <alternativeName>
        <fullName evidence="8">Glutamine amidotransferase PurL</fullName>
    </alternativeName>
    <alternativeName>
        <fullName evidence="8">Phosphoribosylformylglycinamidine synthase subunit II</fullName>
    </alternativeName>
</protein>
<evidence type="ECO:0000256" key="3">
    <source>
        <dbReference type="ARBA" id="ARBA00022723"/>
    </source>
</evidence>
<feature type="binding site" evidence="8">
    <location>
        <position position="281"/>
    </location>
    <ligand>
        <name>substrate</name>
    </ligand>
</feature>
<dbReference type="FunFam" id="3.30.1330.10:FF:000004">
    <property type="entry name" value="Phosphoribosylformylglycinamidine synthase subunit PurL"/>
    <property type="match status" value="1"/>
</dbReference>
<dbReference type="SUPFAM" id="SSF56042">
    <property type="entry name" value="PurM C-terminal domain-like"/>
    <property type="match status" value="2"/>
</dbReference>
<feature type="binding site" evidence="8">
    <location>
        <position position="578"/>
    </location>
    <ligand>
        <name>ATP</name>
        <dbReference type="ChEBI" id="CHEBI:30616"/>
    </ligand>
</feature>
<evidence type="ECO:0000313" key="13">
    <source>
        <dbReference type="EMBL" id="TYP87891.1"/>
    </source>
</evidence>
<feature type="binding site" evidence="8">
    <location>
        <position position="85"/>
    </location>
    <ligand>
        <name>ATP</name>
        <dbReference type="ChEBI" id="CHEBI:30616"/>
    </ligand>
</feature>
<evidence type="ECO:0000256" key="7">
    <source>
        <dbReference type="ARBA" id="ARBA00022842"/>
    </source>
</evidence>
<dbReference type="CDD" id="cd02204">
    <property type="entry name" value="PurL_repeat2"/>
    <property type="match status" value="1"/>
</dbReference>
<keyword evidence="6 8" id="KW-0067">ATP-binding</keyword>
<feature type="binding site" evidence="8">
    <location>
        <position position="309"/>
    </location>
    <ligand>
        <name>Mg(2+)</name>
        <dbReference type="ChEBI" id="CHEBI:18420"/>
        <label>2</label>
    </ligand>
</feature>
<dbReference type="InterPro" id="IPR036921">
    <property type="entry name" value="PurM-like_N_sf"/>
</dbReference>
<evidence type="ECO:0000256" key="8">
    <source>
        <dbReference type="HAMAP-Rule" id="MF_00420"/>
    </source>
</evidence>
<feature type="binding site" evidence="8">
    <location>
        <position position="541"/>
    </location>
    <ligand>
        <name>ATP</name>
        <dbReference type="ChEBI" id="CHEBI:30616"/>
    </ligand>
</feature>
<evidence type="ECO:0000256" key="5">
    <source>
        <dbReference type="ARBA" id="ARBA00022755"/>
    </source>
</evidence>
<dbReference type="Proteomes" id="UP000322499">
    <property type="component" value="Unassembled WGS sequence"/>
</dbReference>
<dbReference type="AlphaFoldDB" id="A0A5S5CVR5"/>
<comment type="similarity">
    <text evidence="8">Belongs to the FGAMS family.</text>
</comment>
<reference evidence="13 14" key="1">
    <citation type="submission" date="2019-07" db="EMBL/GenBank/DDBJ databases">
        <title>Genomic Encyclopedia of Archaeal and Bacterial Type Strains, Phase II (KMG-II): from individual species to whole genera.</title>
        <authorList>
            <person name="Goeker M."/>
        </authorList>
    </citation>
    <scope>NUCLEOTIDE SEQUENCE [LARGE SCALE GENOMIC DNA]</scope>
    <source>
        <strain evidence="13 14">DSM 46842</strain>
    </source>
</reference>
<dbReference type="InterPro" id="IPR010074">
    <property type="entry name" value="PRibForGlyAmidine_synth_PurL"/>
</dbReference>
<feature type="domain" description="Phosphoribosylformylglycinamidine synthase linker" evidence="12">
    <location>
        <begin position="42"/>
        <end position="86"/>
    </location>
</feature>
<comment type="subcellular location">
    <subcellularLocation>
        <location evidence="8">Cytoplasm</location>
    </subcellularLocation>
</comment>
<dbReference type="InterPro" id="IPR016188">
    <property type="entry name" value="PurM-like_N"/>
</dbReference>
<feature type="binding site" evidence="8">
    <location>
        <position position="128"/>
    </location>
    <ligand>
        <name>Mg(2+)</name>
        <dbReference type="ChEBI" id="CHEBI:18420"/>
        <label>1</label>
    </ligand>
</feature>
<dbReference type="Gene3D" id="3.30.1330.10">
    <property type="entry name" value="PurM-like, N-terminal domain"/>
    <property type="match status" value="2"/>
</dbReference>
<gene>
    <name evidence="8" type="primary">purL</name>
    <name evidence="13" type="ORF">BD833_10565</name>
</gene>
<feature type="binding site" evidence="8">
    <location>
        <position position="151"/>
    </location>
    <ligand>
        <name>substrate</name>
    </ligand>
</feature>
<comment type="caution">
    <text evidence="8">Lacks conserved residue(s) required for the propagation of feature annotation.</text>
</comment>
<feature type="binding site" evidence="8">
    <location>
        <position position="581"/>
    </location>
    <ligand>
        <name>substrate</name>
    </ligand>
</feature>
<evidence type="ECO:0000259" key="11">
    <source>
        <dbReference type="Pfam" id="PF02769"/>
    </source>
</evidence>
<dbReference type="GO" id="GO:0005524">
    <property type="term" value="F:ATP binding"/>
    <property type="evidence" value="ECO:0007669"/>
    <property type="project" value="UniProtKB-UniRule"/>
</dbReference>
<dbReference type="EC" id="6.3.5.3" evidence="8"/>
<dbReference type="CDD" id="cd02203">
    <property type="entry name" value="PurL_repeat1"/>
    <property type="match status" value="1"/>
</dbReference>
<keyword evidence="5 8" id="KW-0658">Purine biosynthesis</keyword>
<comment type="subunit">
    <text evidence="8">Monomer. Part of the FGAM synthase complex composed of 1 PurL, 1 PurQ and 2 PurS subunits.</text>
</comment>
<dbReference type="RefSeq" id="WP_243737552.1">
    <property type="nucleotide sequence ID" value="NZ_VNHW01000005.1"/>
</dbReference>
<accession>A0A5S5CVR5</accession>
<dbReference type="GO" id="GO:0005737">
    <property type="term" value="C:cytoplasm"/>
    <property type="evidence" value="ECO:0007669"/>
    <property type="project" value="UniProtKB-SubCell"/>
</dbReference>
<dbReference type="GO" id="GO:0004642">
    <property type="term" value="F:phosphoribosylformylglycinamidine synthase activity"/>
    <property type="evidence" value="ECO:0007669"/>
    <property type="project" value="UniProtKB-UniRule"/>
</dbReference>
<comment type="pathway">
    <text evidence="8">Purine metabolism; IMP biosynthesis via de novo pathway; 5-amino-1-(5-phospho-D-ribosyl)imidazole from N(2)-formyl-N(1)-(5-phospho-D-ribosyl)glycinamide: step 1/2.</text>
</comment>
<evidence type="ECO:0000259" key="10">
    <source>
        <dbReference type="Pfam" id="PF00586"/>
    </source>
</evidence>
<evidence type="ECO:0000256" key="1">
    <source>
        <dbReference type="ARBA" id="ARBA00022490"/>
    </source>
</evidence>
<feature type="active site" description="Proton acceptor" evidence="8">
    <location>
        <position position="130"/>
    </location>
</feature>
<dbReference type="PANTHER" id="PTHR43555:SF1">
    <property type="entry name" value="PHOSPHORIBOSYLFORMYLGLYCINAMIDINE SYNTHASE SUBUNIT PURL"/>
    <property type="match status" value="1"/>
</dbReference>
<dbReference type="SUPFAM" id="SSF55326">
    <property type="entry name" value="PurM N-terminal domain-like"/>
    <property type="match status" value="2"/>
</dbReference>
<organism evidence="13 14">
    <name type="scientific">Blastococcus xanthinilyticus</name>
    <dbReference type="NCBI Taxonomy" id="1564164"/>
    <lineage>
        <taxon>Bacteria</taxon>
        <taxon>Bacillati</taxon>
        <taxon>Actinomycetota</taxon>
        <taxon>Actinomycetes</taxon>
        <taxon>Geodermatophilales</taxon>
        <taxon>Geodermatophilaceae</taxon>
        <taxon>Blastococcus</taxon>
    </lineage>
</organism>
<dbReference type="PIRSF" id="PIRSF001587">
    <property type="entry name" value="FGAM_synthase_II"/>
    <property type="match status" value="1"/>
</dbReference>
<evidence type="ECO:0000313" key="14">
    <source>
        <dbReference type="Proteomes" id="UP000322499"/>
    </source>
</evidence>
<dbReference type="GO" id="GO:0006189">
    <property type="term" value="P:'de novo' IMP biosynthetic process"/>
    <property type="evidence" value="ECO:0007669"/>
    <property type="project" value="UniProtKB-UniRule"/>
</dbReference>
<feature type="domain" description="PurM-like N-terminal" evidence="10">
    <location>
        <begin position="484"/>
        <end position="602"/>
    </location>
</feature>
<dbReference type="PANTHER" id="PTHR43555">
    <property type="entry name" value="PHOSPHORIBOSYLFORMYLGLYCINAMIDINE SYNTHASE SUBUNIT PURL"/>
    <property type="match status" value="1"/>
</dbReference>
<dbReference type="Gene3D" id="3.90.650.10">
    <property type="entry name" value="PurM-like C-terminal domain"/>
    <property type="match status" value="2"/>
</dbReference>
<feature type="binding site" evidence="8">
    <location>
        <begin position="129"/>
        <end position="132"/>
    </location>
    <ligand>
        <name>substrate</name>
    </ligand>
</feature>
<dbReference type="UniPathway" id="UPA00074">
    <property type="reaction ID" value="UER00128"/>
</dbReference>
<feature type="domain" description="PurM-like C-terminal" evidence="11">
    <location>
        <begin position="237"/>
        <end position="397"/>
    </location>
</feature>
<evidence type="ECO:0000259" key="12">
    <source>
        <dbReference type="Pfam" id="PF18072"/>
    </source>
</evidence>
<feature type="binding site" evidence="8">
    <location>
        <begin position="353"/>
        <end position="355"/>
    </location>
    <ligand>
        <name>substrate</name>
    </ligand>
</feature>
<keyword evidence="1 8" id="KW-0963">Cytoplasm</keyword>
<name>A0A5S5CVR5_9ACTN</name>
<dbReference type="InterPro" id="IPR041609">
    <property type="entry name" value="PurL_linker"/>
</dbReference>
<feature type="domain" description="PurM-like N-terminal" evidence="10">
    <location>
        <begin position="109"/>
        <end position="224"/>
    </location>
</feature>
<evidence type="ECO:0000256" key="9">
    <source>
        <dbReference type="SAM" id="MobiDB-lite"/>
    </source>
</evidence>
<dbReference type="EMBL" id="VNHW01000005">
    <property type="protein sequence ID" value="TYP87891.1"/>
    <property type="molecule type" value="Genomic_DNA"/>
</dbReference>
<dbReference type="Pfam" id="PF00586">
    <property type="entry name" value="AIRS"/>
    <property type="match status" value="2"/>
</dbReference>